<keyword evidence="3" id="KW-0964">Secreted</keyword>
<comment type="subcellular location">
    <subcellularLocation>
        <location evidence="1">Secreted</location>
    </subcellularLocation>
</comment>
<keyword evidence="7" id="KW-0119">Carbohydrate metabolism</keyword>
<dbReference type="Gene3D" id="2.115.10.20">
    <property type="entry name" value="Glycosyl hydrolase domain, family 43"/>
    <property type="match status" value="1"/>
</dbReference>
<evidence type="ECO:0000256" key="8">
    <source>
        <dbReference type="ARBA" id="ARBA00023295"/>
    </source>
</evidence>
<evidence type="ECO:0000256" key="6">
    <source>
        <dbReference type="ARBA" id="ARBA00023180"/>
    </source>
</evidence>
<evidence type="ECO:0000256" key="13">
    <source>
        <dbReference type="SAM" id="SignalP"/>
    </source>
</evidence>
<dbReference type="GO" id="GO:0051670">
    <property type="term" value="F:inulinase activity"/>
    <property type="evidence" value="ECO:0007669"/>
    <property type="project" value="UniProtKB-ARBA"/>
</dbReference>
<evidence type="ECO:0000256" key="9">
    <source>
        <dbReference type="ARBA" id="ARBA00023326"/>
    </source>
</evidence>
<dbReference type="SMART" id="SM00640">
    <property type="entry name" value="Glyco_32"/>
    <property type="match status" value="1"/>
</dbReference>
<dbReference type="EMBL" id="CAJVRC010000843">
    <property type="protein sequence ID" value="CAG8889857.1"/>
    <property type="molecule type" value="Genomic_DNA"/>
</dbReference>
<organism evidence="16 17">
    <name type="scientific">Penicillium egyptiacum</name>
    <dbReference type="NCBI Taxonomy" id="1303716"/>
    <lineage>
        <taxon>Eukaryota</taxon>
        <taxon>Fungi</taxon>
        <taxon>Dikarya</taxon>
        <taxon>Ascomycota</taxon>
        <taxon>Pezizomycotina</taxon>
        <taxon>Eurotiomycetes</taxon>
        <taxon>Eurotiomycetidae</taxon>
        <taxon>Eurotiales</taxon>
        <taxon>Aspergillaceae</taxon>
        <taxon>Penicillium</taxon>
    </lineage>
</organism>
<dbReference type="Gene3D" id="2.60.120.560">
    <property type="entry name" value="Exo-inulinase, domain 1"/>
    <property type="match status" value="1"/>
</dbReference>
<dbReference type="Proteomes" id="UP001154252">
    <property type="component" value="Unassembled WGS sequence"/>
</dbReference>
<evidence type="ECO:0000313" key="16">
    <source>
        <dbReference type="EMBL" id="CAG8889857.1"/>
    </source>
</evidence>
<evidence type="ECO:0000256" key="2">
    <source>
        <dbReference type="ARBA" id="ARBA00009902"/>
    </source>
</evidence>
<proteinExistence type="inferred from homology"/>
<dbReference type="GO" id="GO:0005576">
    <property type="term" value="C:extracellular region"/>
    <property type="evidence" value="ECO:0007669"/>
    <property type="project" value="UniProtKB-SubCell"/>
</dbReference>
<dbReference type="InterPro" id="IPR001362">
    <property type="entry name" value="Glyco_hydro_32"/>
</dbReference>
<dbReference type="PANTHER" id="PTHR42800:SF1">
    <property type="entry name" value="EXOINULINASE INUD (AFU_ORTHOLOGUE AFUA_5G00480)"/>
    <property type="match status" value="1"/>
</dbReference>
<accession>A0A9W4K9F6</accession>
<dbReference type="Pfam" id="PF00251">
    <property type="entry name" value="Glyco_hydro_32N"/>
    <property type="match status" value="1"/>
</dbReference>
<reference evidence="16" key="1">
    <citation type="submission" date="2021-07" db="EMBL/GenBank/DDBJ databases">
        <authorList>
            <person name="Branca A.L. A."/>
        </authorList>
    </citation>
    <scope>NUCLEOTIDE SEQUENCE</scope>
</reference>
<dbReference type="GO" id="GO:0004575">
    <property type="term" value="F:sucrose alpha-glucosidase activity"/>
    <property type="evidence" value="ECO:0007669"/>
    <property type="project" value="TreeGrafter"/>
</dbReference>
<sequence length="537" mass="58860">MVHIVKALAVGLFAGIANAFNYDQPYRGQYHFSPQENWMNDPSGLLYHDGMYHLFYQYNPGGTQWGNLSWGHATSKDLTHWEEQPVALLARGYGDNVTEMYFTGSAVVDVNNTSGFGKDGKIPLVAMYTSYYPFAQTLPSGKTIQENQQAQSIAYSLDDGMTWTTYDASNPVIQNPPALYQDQYKEFRDPFVFWHKESEQWVVIAALAAIHKFVIYTSHNLKDWNLASEFGPYNAQGGVWECPGIFQLPLDGGKSSKWILTAGLNPGGPPGTVGSGSQYFVGTFNGTTFTPDADSVYHGNVTANWMDWGPDFYAAAGYNGLPSDAHVQIAWMNNWQYGAKIPTGTWYGSAAIPRNLALKTIGGKVALVQQPKEDWSSILSKRAVYSHKYNAVQEGSTNVGTTGETIKINLSFSAASTASEFAVAIRGSADFTEQTLIGYDFINKQVFIDRTKSGDVSFDDTFASVYRGPLKAGVDGKVNLSIFVDRSSVEVFGGQGETTLTAQIFPSRDAINAKLLSSGGATEMVKLDIFNVASTWN</sequence>
<name>A0A9W4K9F6_9EURO</name>
<comment type="similarity">
    <text evidence="2 12">Belongs to the glycosyl hydrolase 32 family.</text>
</comment>
<dbReference type="FunFam" id="2.115.10.20:FF:000002">
    <property type="entry name" value="Invertase 2"/>
    <property type="match status" value="1"/>
</dbReference>
<evidence type="ECO:0000256" key="5">
    <source>
        <dbReference type="ARBA" id="ARBA00022801"/>
    </source>
</evidence>
<evidence type="ECO:0000259" key="15">
    <source>
        <dbReference type="Pfam" id="PF08244"/>
    </source>
</evidence>
<protein>
    <recommendedName>
        <fullName evidence="11">fructan beta-fructosidase</fullName>
        <ecNumber evidence="11">3.2.1.80</ecNumber>
    </recommendedName>
</protein>
<gene>
    <name evidence="16" type="ORF">PEGY_LOCUS1981</name>
</gene>
<dbReference type="CDD" id="cd18622">
    <property type="entry name" value="GH32_Inu-like"/>
    <property type="match status" value="1"/>
</dbReference>
<keyword evidence="5 12" id="KW-0378">Hydrolase</keyword>
<dbReference type="AlphaFoldDB" id="A0A9W4K9F6"/>
<dbReference type="PANTHER" id="PTHR42800">
    <property type="entry name" value="EXOINULINASE INUD (AFU_ORTHOLOGUE AFUA_5G00480)"/>
    <property type="match status" value="1"/>
</dbReference>
<keyword evidence="17" id="KW-1185">Reference proteome</keyword>
<dbReference type="SUPFAM" id="SSF49899">
    <property type="entry name" value="Concanavalin A-like lectins/glucanases"/>
    <property type="match status" value="1"/>
</dbReference>
<comment type="catalytic activity">
    <reaction evidence="10">
        <text>Hydrolysis of terminal, non-reducing (2-&gt;1)- and (2-&gt;6)-linked beta-D-fructofuranose residues in fructans.</text>
        <dbReference type="EC" id="3.2.1.80"/>
    </reaction>
</comment>
<dbReference type="GO" id="GO:0005737">
    <property type="term" value="C:cytoplasm"/>
    <property type="evidence" value="ECO:0007669"/>
    <property type="project" value="TreeGrafter"/>
</dbReference>
<dbReference type="GO" id="GO:0000272">
    <property type="term" value="P:polysaccharide catabolic process"/>
    <property type="evidence" value="ECO:0007669"/>
    <property type="project" value="UniProtKB-KW"/>
</dbReference>
<feature type="domain" description="Glycosyl hydrolase family 32 C-terminal" evidence="15">
    <location>
        <begin position="386"/>
        <end position="529"/>
    </location>
</feature>
<feature type="chain" id="PRO_5040951073" description="fructan beta-fructosidase" evidence="13">
    <location>
        <begin position="20"/>
        <end position="537"/>
    </location>
</feature>
<dbReference type="OrthoDB" id="202537at2759"/>
<evidence type="ECO:0000256" key="11">
    <source>
        <dbReference type="ARBA" id="ARBA00066486"/>
    </source>
</evidence>
<evidence type="ECO:0000256" key="1">
    <source>
        <dbReference type="ARBA" id="ARBA00004613"/>
    </source>
</evidence>
<dbReference type="EC" id="3.2.1.80" evidence="11"/>
<evidence type="ECO:0000256" key="7">
    <source>
        <dbReference type="ARBA" id="ARBA00023277"/>
    </source>
</evidence>
<evidence type="ECO:0000256" key="10">
    <source>
        <dbReference type="ARBA" id="ARBA00052369"/>
    </source>
</evidence>
<comment type="caution">
    <text evidence="16">The sequence shown here is derived from an EMBL/GenBank/DDBJ whole genome shotgun (WGS) entry which is preliminary data.</text>
</comment>
<dbReference type="InterPro" id="IPR013320">
    <property type="entry name" value="ConA-like_dom_sf"/>
</dbReference>
<keyword evidence="6" id="KW-0325">Glycoprotein</keyword>
<keyword evidence="4 13" id="KW-0732">Signal</keyword>
<dbReference type="GO" id="GO:0005987">
    <property type="term" value="P:sucrose catabolic process"/>
    <property type="evidence" value="ECO:0007669"/>
    <property type="project" value="TreeGrafter"/>
</dbReference>
<feature type="domain" description="Glycosyl hydrolase family 32 N-terminal" evidence="14">
    <location>
        <begin position="31"/>
        <end position="371"/>
    </location>
</feature>
<evidence type="ECO:0000256" key="3">
    <source>
        <dbReference type="ARBA" id="ARBA00022525"/>
    </source>
</evidence>
<dbReference type="InterPro" id="IPR013189">
    <property type="entry name" value="Glyco_hydro_32_C"/>
</dbReference>
<dbReference type="InterPro" id="IPR023296">
    <property type="entry name" value="Glyco_hydro_beta-prop_sf"/>
</dbReference>
<dbReference type="InterPro" id="IPR013148">
    <property type="entry name" value="Glyco_hydro_32_N"/>
</dbReference>
<evidence type="ECO:0000313" key="17">
    <source>
        <dbReference type="Proteomes" id="UP001154252"/>
    </source>
</evidence>
<feature type="signal peptide" evidence="13">
    <location>
        <begin position="1"/>
        <end position="19"/>
    </location>
</feature>
<dbReference type="Pfam" id="PF08244">
    <property type="entry name" value="Glyco_hydro_32C"/>
    <property type="match status" value="1"/>
</dbReference>
<evidence type="ECO:0000259" key="14">
    <source>
        <dbReference type="Pfam" id="PF00251"/>
    </source>
</evidence>
<keyword evidence="9" id="KW-0624">Polysaccharide degradation</keyword>
<evidence type="ECO:0000256" key="12">
    <source>
        <dbReference type="RuleBase" id="RU362110"/>
    </source>
</evidence>
<dbReference type="GO" id="GO:0051669">
    <property type="term" value="F:fructan beta-fructosidase activity"/>
    <property type="evidence" value="ECO:0007669"/>
    <property type="project" value="UniProtKB-EC"/>
</dbReference>
<dbReference type="SUPFAM" id="SSF75005">
    <property type="entry name" value="Arabinanase/levansucrase/invertase"/>
    <property type="match status" value="1"/>
</dbReference>
<dbReference type="FunFam" id="2.60.120.560:FF:000003">
    <property type="entry name" value="Extracellular exo-inulinase inuE"/>
    <property type="match status" value="1"/>
</dbReference>
<evidence type="ECO:0000256" key="4">
    <source>
        <dbReference type="ARBA" id="ARBA00022729"/>
    </source>
</evidence>
<keyword evidence="8 12" id="KW-0326">Glycosidase</keyword>